<proteinExistence type="predicted"/>
<dbReference type="Proteomes" id="UP000663671">
    <property type="component" value="Chromosome 3"/>
</dbReference>
<accession>A0A8A1MJ17</accession>
<dbReference type="EMBL" id="CP069115">
    <property type="protein sequence ID" value="QSS65865.1"/>
    <property type="molecule type" value="Genomic_DNA"/>
</dbReference>
<protein>
    <submittedName>
        <fullName evidence="1">Uncharacterized protein</fullName>
    </submittedName>
</protein>
<dbReference type="AlphaFoldDB" id="A0A8A1MJ17"/>
<dbReference type="VEuPathDB" id="FungiDB:I7I51_06716"/>
<name>A0A8A1MJ17_AJECA</name>
<reference evidence="1" key="1">
    <citation type="submission" date="2021-01" db="EMBL/GenBank/DDBJ databases">
        <title>Chromosome-level genome assembly of a human fungal pathogen reveals clustering of transcriptionally co-regulated genes.</title>
        <authorList>
            <person name="Voorhies M."/>
            <person name="Cohen S."/>
            <person name="Shea T.P."/>
            <person name="Petrus S."/>
            <person name="Munoz J.F."/>
            <person name="Poplawski S."/>
            <person name="Goldman W.E."/>
            <person name="Michael T."/>
            <person name="Cuomo C.A."/>
            <person name="Sil A."/>
            <person name="Beyhan S."/>
        </authorList>
    </citation>
    <scope>NUCLEOTIDE SEQUENCE</scope>
    <source>
        <strain evidence="1">WU24</strain>
    </source>
</reference>
<evidence type="ECO:0000313" key="2">
    <source>
        <dbReference type="Proteomes" id="UP000663671"/>
    </source>
</evidence>
<sequence>MKPTMEDEMKRSQETMRVRYNNETKRNETKRNVTGAGGVIYLYRLQMSPSDSLGMVGVFSKSYNLNHGWRPKEGGDREDNRLRMLHVIAGKEVKVGLLACWPVALG</sequence>
<evidence type="ECO:0000313" key="1">
    <source>
        <dbReference type="EMBL" id="QSS65865.1"/>
    </source>
</evidence>
<gene>
    <name evidence="1" type="ORF">I7I51_06716</name>
</gene>
<organism evidence="1 2">
    <name type="scientific">Ajellomyces capsulatus</name>
    <name type="common">Darling's disease fungus</name>
    <name type="synonym">Histoplasma capsulatum</name>
    <dbReference type="NCBI Taxonomy" id="5037"/>
    <lineage>
        <taxon>Eukaryota</taxon>
        <taxon>Fungi</taxon>
        <taxon>Dikarya</taxon>
        <taxon>Ascomycota</taxon>
        <taxon>Pezizomycotina</taxon>
        <taxon>Eurotiomycetes</taxon>
        <taxon>Eurotiomycetidae</taxon>
        <taxon>Onygenales</taxon>
        <taxon>Ajellomycetaceae</taxon>
        <taxon>Histoplasma</taxon>
    </lineage>
</organism>